<protein>
    <recommendedName>
        <fullName evidence="3">CdiI immunity protein domain-containing protein</fullName>
    </recommendedName>
</protein>
<evidence type="ECO:0000313" key="1">
    <source>
        <dbReference type="EMBL" id="MEH0098331.1"/>
    </source>
</evidence>
<proteinExistence type="predicted"/>
<sequence>MSEDHTSRPEPPRGPIDVIIEESSYFDGDTFGALREVIEWSQIFEARMNNYLGGDGSMSLSDALIMILDYFHRLDLLFKFTRFEVEEALYRDPNFDDYWGLVYTKFKYSSLDRRGREASIIDGAINILRKRLGFVD</sequence>
<reference evidence="1 2" key="1">
    <citation type="submission" date="2024-02" db="EMBL/GenBank/DDBJ databases">
        <title>A new putative Pannonibacter species isolated from two cases of bloodstream infections in paediatric patients.</title>
        <authorList>
            <person name="Castellana S."/>
            <person name="De Laurentiis V."/>
            <person name="Grassi M."/>
            <person name="De Leonardis F."/>
            <person name="Mosca A."/>
            <person name="De Carlo C."/>
            <person name="Sparapano E."/>
            <person name="Ronga L."/>
            <person name="Santacroce L."/>
            <person name="Chironna M."/>
            <person name="De Robertis A."/>
            <person name="Bianco A."/>
            <person name="Del Sambro L."/>
            <person name="Capozzi L."/>
            <person name="Parisi A."/>
        </authorList>
    </citation>
    <scope>NUCLEOTIDE SEQUENCE [LARGE SCALE GENOMIC DNA]</scope>
    <source>
        <strain evidence="1 2">Pt2</strain>
    </source>
</reference>
<dbReference type="EMBL" id="JBAKBE010000013">
    <property type="protein sequence ID" value="MEH0098331.1"/>
    <property type="molecule type" value="Genomic_DNA"/>
</dbReference>
<evidence type="ECO:0000313" key="2">
    <source>
        <dbReference type="Proteomes" id="UP001380822"/>
    </source>
</evidence>
<dbReference type="Proteomes" id="UP001380822">
    <property type="component" value="Unassembled WGS sequence"/>
</dbReference>
<name>A0ABU7ZSY6_9HYPH</name>
<dbReference type="RefSeq" id="WP_334252710.1">
    <property type="nucleotide sequence ID" value="NZ_JBAKBE010000013.1"/>
</dbReference>
<accession>A0ABU7ZSY6</accession>
<comment type="caution">
    <text evidence="1">The sequence shown here is derived from an EMBL/GenBank/DDBJ whole genome shotgun (WGS) entry which is preliminary data.</text>
</comment>
<organism evidence="1 2">
    <name type="scientific">Pannonibacter anstelovis</name>
    <dbReference type="NCBI Taxonomy" id="3121537"/>
    <lineage>
        <taxon>Bacteria</taxon>
        <taxon>Pseudomonadati</taxon>
        <taxon>Pseudomonadota</taxon>
        <taxon>Alphaproteobacteria</taxon>
        <taxon>Hyphomicrobiales</taxon>
        <taxon>Stappiaceae</taxon>
        <taxon>Pannonibacter</taxon>
    </lineage>
</organism>
<gene>
    <name evidence="1" type="ORF">V6L76_18865</name>
</gene>
<keyword evidence="2" id="KW-1185">Reference proteome</keyword>
<evidence type="ECO:0008006" key="3">
    <source>
        <dbReference type="Google" id="ProtNLM"/>
    </source>
</evidence>